<feature type="non-terminal residue" evidence="1">
    <location>
        <position position="1"/>
    </location>
</feature>
<dbReference type="PANTHER" id="PTHR46586:SF3">
    <property type="entry name" value="ANKYRIN REPEAT-CONTAINING PROTEIN"/>
    <property type="match status" value="1"/>
</dbReference>
<dbReference type="InterPro" id="IPR036770">
    <property type="entry name" value="Ankyrin_rpt-contain_sf"/>
</dbReference>
<protein>
    <recommendedName>
        <fullName evidence="3">Ankyrin repeat protein</fullName>
    </recommendedName>
</protein>
<dbReference type="InParanoid" id="G4Z9I5"/>
<accession>G4Z9I5</accession>
<dbReference type="PANTHER" id="PTHR46586">
    <property type="entry name" value="ANKYRIN REPEAT-CONTAINING PROTEIN"/>
    <property type="match status" value="1"/>
</dbReference>
<organism evidence="1 2">
    <name type="scientific">Phytophthora sojae (strain P6497)</name>
    <name type="common">Soybean stem and root rot agent</name>
    <name type="synonym">Phytophthora megasperma f. sp. glycines</name>
    <dbReference type="NCBI Taxonomy" id="1094619"/>
    <lineage>
        <taxon>Eukaryota</taxon>
        <taxon>Sar</taxon>
        <taxon>Stramenopiles</taxon>
        <taxon>Oomycota</taxon>
        <taxon>Peronosporomycetes</taxon>
        <taxon>Peronosporales</taxon>
        <taxon>Peronosporaceae</taxon>
        <taxon>Phytophthora</taxon>
    </lineage>
</organism>
<dbReference type="AlphaFoldDB" id="G4Z9I5"/>
<dbReference type="SUPFAM" id="SSF140860">
    <property type="entry name" value="Pseudo ankyrin repeat-like"/>
    <property type="match status" value="1"/>
</dbReference>
<proteinExistence type="predicted"/>
<evidence type="ECO:0000313" key="2">
    <source>
        <dbReference type="Proteomes" id="UP000002640"/>
    </source>
</evidence>
<dbReference type="SMR" id="G4Z9I5"/>
<gene>
    <name evidence="1" type="ORF">PHYSODRAFT_435469</name>
</gene>
<dbReference type="RefSeq" id="XP_009525334.1">
    <property type="nucleotide sequence ID" value="XM_009527039.1"/>
</dbReference>
<keyword evidence="2" id="KW-1185">Reference proteome</keyword>
<sequence length="73" mass="7977">VLEWLKTNRTEGCTNMAMHIAAVSRNLPVMRWLCEITTARPSPQAMDNAASDGRFDIVKWLHGAGGGCTSEAM</sequence>
<dbReference type="KEGG" id="psoj:PHYSODRAFT_435469"/>
<dbReference type="Gene3D" id="1.25.40.20">
    <property type="entry name" value="Ankyrin repeat-containing domain"/>
    <property type="match status" value="1"/>
</dbReference>
<dbReference type="EMBL" id="JH159153">
    <property type="protein sequence ID" value="EGZ22617.1"/>
    <property type="molecule type" value="Genomic_DNA"/>
</dbReference>
<feature type="non-terminal residue" evidence="1">
    <location>
        <position position="73"/>
    </location>
</feature>
<dbReference type="Proteomes" id="UP000002640">
    <property type="component" value="Unassembled WGS sequence"/>
</dbReference>
<evidence type="ECO:0000313" key="1">
    <source>
        <dbReference type="EMBL" id="EGZ22617.1"/>
    </source>
</evidence>
<dbReference type="GeneID" id="20652486"/>
<evidence type="ECO:0008006" key="3">
    <source>
        <dbReference type="Google" id="ProtNLM"/>
    </source>
</evidence>
<name>G4Z9I5_PHYSP</name>
<dbReference type="InterPro" id="IPR052050">
    <property type="entry name" value="SecEffector_AnkRepeat"/>
</dbReference>
<reference evidence="1 2" key="1">
    <citation type="journal article" date="2006" name="Science">
        <title>Phytophthora genome sequences uncover evolutionary origins and mechanisms of pathogenesis.</title>
        <authorList>
            <person name="Tyler B.M."/>
            <person name="Tripathy S."/>
            <person name="Zhang X."/>
            <person name="Dehal P."/>
            <person name="Jiang R.H."/>
            <person name="Aerts A."/>
            <person name="Arredondo F.D."/>
            <person name="Baxter L."/>
            <person name="Bensasson D."/>
            <person name="Beynon J.L."/>
            <person name="Chapman J."/>
            <person name="Damasceno C.M."/>
            <person name="Dorrance A.E."/>
            <person name="Dou D."/>
            <person name="Dickerman A.W."/>
            <person name="Dubchak I.L."/>
            <person name="Garbelotto M."/>
            <person name="Gijzen M."/>
            <person name="Gordon S.G."/>
            <person name="Govers F."/>
            <person name="Grunwald N.J."/>
            <person name="Huang W."/>
            <person name="Ivors K.L."/>
            <person name="Jones R.W."/>
            <person name="Kamoun S."/>
            <person name="Krampis K."/>
            <person name="Lamour K.H."/>
            <person name="Lee M.K."/>
            <person name="McDonald W.H."/>
            <person name="Medina M."/>
            <person name="Meijer H.J."/>
            <person name="Nordberg E.K."/>
            <person name="Maclean D.J."/>
            <person name="Ospina-Giraldo M.D."/>
            <person name="Morris P.F."/>
            <person name="Phuntumart V."/>
            <person name="Putnam N.H."/>
            <person name="Rash S."/>
            <person name="Rose J.K."/>
            <person name="Sakihama Y."/>
            <person name="Salamov A.A."/>
            <person name="Savidor A."/>
            <person name="Scheuring C.F."/>
            <person name="Smith B.M."/>
            <person name="Sobral B.W."/>
            <person name="Terry A."/>
            <person name="Torto-Alalibo T.A."/>
            <person name="Win J."/>
            <person name="Xu Z."/>
            <person name="Zhang H."/>
            <person name="Grigoriev I.V."/>
            <person name="Rokhsar D.S."/>
            <person name="Boore J.L."/>
        </authorList>
    </citation>
    <scope>NUCLEOTIDE SEQUENCE [LARGE SCALE GENOMIC DNA]</scope>
    <source>
        <strain evidence="1 2">P6497</strain>
    </source>
</reference>